<reference evidence="1" key="2">
    <citation type="journal article" date="2022" name="New Phytol.">
        <title>Evolutionary transition to the ectomycorrhizal habit in the genomes of a hyperdiverse lineage of mushroom-forming fungi.</title>
        <authorList>
            <person name="Looney B."/>
            <person name="Miyauchi S."/>
            <person name="Morin E."/>
            <person name="Drula E."/>
            <person name="Courty P.E."/>
            <person name="Kohler A."/>
            <person name="Kuo A."/>
            <person name="LaButti K."/>
            <person name="Pangilinan J."/>
            <person name="Lipzen A."/>
            <person name="Riley R."/>
            <person name="Andreopoulos W."/>
            <person name="He G."/>
            <person name="Johnson J."/>
            <person name="Nolan M."/>
            <person name="Tritt A."/>
            <person name="Barry K.W."/>
            <person name="Grigoriev I.V."/>
            <person name="Nagy L.G."/>
            <person name="Hibbett D."/>
            <person name="Henrissat B."/>
            <person name="Matheny P.B."/>
            <person name="Labbe J."/>
            <person name="Martin F.M."/>
        </authorList>
    </citation>
    <scope>NUCLEOTIDE SEQUENCE</scope>
    <source>
        <strain evidence="1">HHB10654</strain>
    </source>
</reference>
<feature type="non-terminal residue" evidence="1">
    <location>
        <position position="1"/>
    </location>
</feature>
<protein>
    <submittedName>
        <fullName evidence="1">Uncharacterized protein</fullName>
    </submittedName>
</protein>
<organism evidence="1 2">
    <name type="scientific">Artomyces pyxidatus</name>
    <dbReference type="NCBI Taxonomy" id="48021"/>
    <lineage>
        <taxon>Eukaryota</taxon>
        <taxon>Fungi</taxon>
        <taxon>Dikarya</taxon>
        <taxon>Basidiomycota</taxon>
        <taxon>Agaricomycotina</taxon>
        <taxon>Agaricomycetes</taxon>
        <taxon>Russulales</taxon>
        <taxon>Auriscalpiaceae</taxon>
        <taxon>Artomyces</taxon>
    </lineage>
</organism>
<evidence type="ECO:0000313" key="1">
    <source>
        <dbReference type="EMBL" id="KAI0062141.1"/>
    </source>
</evidence>
<dbReference type="EMBL" id="MU277209">
    <property type="protein sequence ID" value="KAI0062141.1"/>
    <property type="molecule type" value="Genomic_DNA"/>
</dbReference>
<dbReference type="Proteomes" id="UP000814140">
    <property type="component" value="Unassembled WGS sequence"/>
</dbReference>
<gene>
    <name evidence="1" type="ORF">BV25DRAFT_1778057</name>
</gene>
<feature type="non-terminal residue" evidence="1">
    <location>
        <position position="205"/>
    </location>
</feature>
<keyword evidence="2" id="KW-1185">Reference proteome</keyword>
<sequence length="205" mass="23029">VFVIARILPHGDAPMSPRYRCIAAFHHQFCYGSLPVRATHRFITLVKQKENTEIIAAELITILGLYGRWDEEPKIPRVPAPFVTFLLATCWTTTSMSRKMEYQTRAALMELSASADDNDGISVIDITNPTSPAYCFNHISELPLSAREYLSGYYNLPKEGEELTPSEDGKTMDHLTKNAAASISLLRDVLMVTIEMLAEAWPSEY</sequence>
<reference evidence="1" key="1">
    <citation type="submission" date="2021-03" db="EMBL/GenBank/DDBJ databases">
        <authorList>
            <consortium name="DOE Joint Genome Institute"/>
            <person name="Ahrendt S."/>
            <person name="Looney B.P."/>
            <person name="Miyauchi S."/>
            <person name="Morin E."/>
            <person name="Drula E."/>
            <person name="Courty P.E."/>
            <person name="Chicoki N."/>
            <person name="Fauchery L."/>
            <person name="Kohler A."/>
            <person name="Kuo A."/>
            <person name="Labutti K."/>
            <person name="Pangilinan J."/>
            <person name="Lipzen A."/>
            <person name="Riley R."/>
            <person name="Andreopoulos W."/>
            <person name="He G."/>
            <person name="Johnson J."/>
            <person name="Barry K.W."/>
            <person name="Grigoriev I.V."/>
            <person name="Nagy L."/>
            <person name="Hibbett D."/>
            <person name="Henrissat B."/>
            <person name="Matheny P.B."/>
            <person name="Labbe J."/>
            <person name="Martin F."/>
        </authorList>
    </citation>
    <scope>NUCLEOTIDE SEQUENCE</scope>
    <source>
        <strain evidence="1">HHB10654</strain>
    </source>
</reference>
<name>A0ACB8T1W3_9AGAM</name>
<comment type="caution">
    <text evidence="1">The sequence shown here is derived from an EMBL/GenBank/DDBJ whole genome shotgun (WGS) entry which is preliminary data.</text>
</comment>
<accession>A0ACB8T1W3</accession>
<evidence type="ECO:0000313" key="2">
    <source>
        <dbReference type="Proteomes" id="UP000814140"/>
    </source>
</evidence>
<proteinExistence type="predicted"/>